<comment type="subcellular location">
    <subcellularLocation>
        <location evidence="1">Membrane</location>
        <topology evidence="1">Multi-pass membrane protein</topology>
    </subcellularLocation>
</comment>
<keyword evidence="7" id="KW-1185">Reference proteome</keyword>
<dbReference type="Gene3D" id="1.20.120.1630">
    <property type="match status" value="1"/>
</dbReference>
<dbReference type="Proteomes" id="UP001596022">
    <property type="component" value="Unassembled WGS sequence"/>
</dbReference>
<reference evidence="7" key="1">
    <citation type="journal article" date="2019" name="Int. J. Syst. Evol. Microbiol.">
        <title>The Global Catalogue of Microorganisms (GCM) 10K type strain sequencing project: providing services to taxonomists for standard genome sequencing and annotation.</title>
        <authorList>
            <consortium name="The Broad Institute Genomics Platform"/>
            <consortium name="The Broad Institute Genome Sequencing Center for Infectious Disease"/>
            <person name="Wu L."/>
            <person name="Ma J."/>
        </authorList>
    </citation>
    <scope>NUCLEOTIDE SEQUENCE [LARGE SCALE GENOMIC DNA]</scope>
    <source>
        <strain evidence="7">CGMCC 1.16306</strain>
    </source>
</reference>
<keyword evidence="4 5" id="KW-0472">Membrane</keyword>
<gene>
    <name evidence="6" type="ORF">ACFO4N_08890</name>
</gene>
<name>A0ABV9GLL9_9BACL</name>
<keyword evidence="6" id="KW-0808">Transferase</keyword>
<dbReference type="GO" id="GO:0008168">
    <property type="term" value="F:methyltransferase activity"/>
    <property type="evidence" value="ECO:0007669"/>
    <property type="project" value="UniProtKB-KW"/>
</dbReference>
<feature type="transmembrane region" description="Helical" evidence="5">
    <location>
        <begin position="70"/>
        <end position="96"/>
    </location>
</feature>
<proteinExistence type="predicted"/>
<sequence>MIFFIVLILFVACQRMVELVIAKRNERRLRAMGAYEIGGEHYKWIVLLHALFLFVLISEVLLFHKKPAPWFWIPFGVFLIAQVARVWAIMSLGLFWNTKIIILPGADVVARGPYRYVRHPNYLIVFLEILTLPLIFQAYFTAILFTLLNAVFIIGVRVPDEEKALFEVTNYRERMAHKHRFIPRPPRKT</sequence>
<accession>A0ABV9GLL9</accession>
<protein>
    <submittedName>
        <fullName evidence="6">Isoprenylcysteine carboxyl methyltransferase family protein</fullName>
    </submittedName>
</protein>
<evidence type="ECO:0000256" key="3">
    <source>
        <dbReference type="ARBA" id="ARBA00022989"/>
    </source>
</evidence>
<comment type="caution">
    <text evidence="6">The sequence shown here is derived from an EMBL/GenBank/DDBJ whole genome shotgun (WGS) entry which is preliminary data.</text>
</comment>
<dbReference type="PANTHER" id="PTHR43847">
    <property type="entry name" value="BLL3993 PROTEIN"/>
    <property type="match status" value="1"/>
</dbReference>
<evidence type="ECO:0000313" key="7">
    <source>
        <dbReference type="Proteomes" id="UP001596022"/>
    </source>
</evidence>
<dbReference type="InterPro" id="IPR052527">
    <property type="entry name" value="Metal_cation-efflux_comp"/>
</dbReference>
<dbReference type="InterPro" id="IPR007269">
    <property type="entry name" value="ICMT_MeTrfase"/>
</dbReference>
<evidence type="ECO:0000256" key="4">
    <source>
        <dbReference type="ARBA" id="ARBA00023136"/>
    </source>
</evidence>
<keyword evidence="6" id="KW-0489">Methyltransferase</keyword>
<evidence type="ECO:0000313" key="6">
    <source>
        <dbReference type="EMBL" id="MFC4618853.1"/>
    </source>
</evidence>
<evidence type="ECO:0000256" key="1">
    <source>
        <dbReference type="ARBA" id="ARBA00004141"/>
    </source>
</evidence>
<dbReference type="PANTHER" id="PTHR43847:SF1">
    <property type="entry name" value="BLL3993 PROTEIN"/>
    <property type="match status" value="1"/>
</dbReference>
<dbReference type="Pfam" id="PF04140">
    <property type="entry name" value="ICMT"/>
    <property type="match status" value="1"/>
</dbReference>
<keyword evidence="2 5" id="KW-0812">Transmembrane</keyword>
<feature type="transmembrane region" description="Helical" evidence="5">
    <location>
        <begin position="123"/>
        <end position="156"/>
    </location>
</feature>
<evidence type="ECO:0000256" key="2">
    <source>
        <dbReference type="ARBA" id="ARBA00022692"/>
    </source>
</evidence>
<keyword evidence="3 5" id="KW-1133">Transmembrane helix</keyword>
<dbReference type="RefSeq" id="WP_376845954.1">
    <property type="nucleotide sequence ID" value="NZ_JBHSFW010000003.1"/>
</dbReference>
<evidence type="ECO:0000256" key="5">
    <source>
        <dbReference type="SAM" id="Phobius"/>
    </source>
</evidence>
<dbReference type="EMBL" id="JBHSFW010000003">
    <property type="protein sequence ID" value="MFC4618853.1"/>
    <property type="molecule type" value="Genomic_DNA"/>
</dbReference>
<organism evidence="6 7">
    <name type="scientific">Camelliibacillus cellulosilyticus</name>
    <dbReference type="NCBI Taxonomy" id="2174486"/>
    <lineage>
        <taxon>Bacteria</taxon>
        <taxon>Bacillati</taxon>
        <taxon>Bacillota</taxon>
        <taxon>Bacilli</taxon>
        <taxon>Bacillales</taxon>
        <taxon>Sporolactobacillaceae</taxon>
        <taxon>Camelliibacillus</taxon>
    </lineage>
</organism>
<feature type="transmembrane region" description="Helical" evidence="5">
    <location>
        <begin position="46"/>
        <end position="63"/>
    </location>
</feature>
<dbReference type="GO" id="GO:0032259">
    <property type="term" value="P:methylation"/>
    <property type="evidence" value="ECO:0007669"/>
    <property type="project" value="UniProtKB-KW"/>
</dbReference>